<reference evidence="1 2" key="1">
    <citation type="submission" date="2016-04" db="EMBL/GenBank/DDBJ databases">
        <title>Complete genome sequence and analysis of deep-sea sediment isolate, Amycolatopsis sp. WP1.</title>
        <authorList>
            <person name="Wang H."/>
            <person name="Chen S."/>
            <person name="Wu Q."/>
        </authorList>
    </citation>
    <scope>NUCLEOTIDE SEQUENCE [LARGE SCALE GENOMIC DNA]</scope>
    <source>
        <strain evidence="1 2">WP1</strain>
    </source>
</reference>
<sequence>MPEKYSPSARAALMALLLAGREVPNTVLVKEHKVKLGPKDRWKLNKAELLETDEDVRPFVHRITEKGIEWCMNDLVEGELPARSGPQARLQFDVLKRLVHFLRQRGLLAEALRSGDLESLIRETYHALSEGPQDWIRLARIRPKLNGAAKSEVDEVLLEMIKTGTVHLAPDSNRKVLTEADHEAAIRVGGEDNHLITIEES</sequence>
<organism evidence="1 2">
    <name type="scientific">Amycolatopsis albispora</name>
    <dbReference type="NCBI Taxonomy" id="1804986"/>
    <lineage>
        <taxon>Bacteria</taxon>
        <taxon>Bacillati</taxon>
        <taxon>Actinomycetota</taxon>
        <taxon>Actinomycetes</taxon>
        <taxon>Pseudonocardiales</taxon>
        <taxon>Pseudonocardiaceae</taxon>
        <taxon>Amycolatopsis</taxon>
    </lineage>
</organism>
<dbReference type="AlphaFoldDB" id="A0A344LBE1"/>
<evidence type="ECO:0000313" key="2">
    <source>
        <dbReference type="Proteomes" id="UP000250434"/>
    </source>
</evidence>
<gene>
    <name evidence="1" type="ORF">A4R43_25105</name>
</gene>
<accession>A0A344LBE1</accession>
<keyword evidence="2" id="KW-1185">Reference proteome</keyword>
<dbReference type="OrthoDB" id="3822696at2"/>
<evidence type="ECO:0000313" key="1">
    <source>
        <dbReference type="EMBL" id="AXB45365.1"/>
    </source>
</evidence>
<dbReference type="EMBL" id="CP015163">
    <property type="protein sequence ID" value="AXB45365.1"/>
    <property type="molecule type" value="Genomic_DNA"/>
</dbReference>
<protein>
    <submittedName>
        <fullName evidence="1">Uncharacterized protein</fullName>
    </submittedName>
</protein>
<dbReference type="RefSeq" id="WP_113694596.1">
    <property type="nucleotide sequence ID" value="NZ_CP015163.1"/>
</dbReference>
<name>A0A344LBE1_9PSEU</name>
<dbReference type="KEGG" id="aab:A4R43_25105"/>
<dbReference type="Proteomes" id="UP000250434">
    <property type="component" value="Chromosome"/>
</dbReference>
<proteinExistence type="predicted"/>